<evidence type="ECO:0000256" key="4">
    <source>
        <dbReference type="ARBA" id="ARBA00022475"/>
    </source>
</evidence>
<dbReference type="InterPro" id="IPR029151">
    <property type="entry name" value="Sensor-like_sf"/>
</dbReference>
<keyword evidence="9 17" id="KW-0418">Kinase</keyword>
<keyword evidence="8" id="KW-0547">Nucleotide-binding</keyword>
<evidence type="ECO:0000256" key="2">
    <source>
        <dbReference type="ARBA" id="ARBA00004651"/>
    </source>
</evidence>
<dbReference type="SUPFAM" id="SSF55874">
    <property type="entry name" value="ATPase domain of HSP90 chaperone/DNA topoisomerase II/histidine kinase"/>
    <property type="match status" value="1"/>
</dbReference>
<dbReference type="PANTHER" id="PTHR43547:SF3">
    <property type="entry name" value="SENSOR PROTEIN CITS"/>
    <property type="match status" value="1"/>
</dbReference>
<evidence type="ECO:0000259" key="15">
    <source>
        <dbReference type="PROSITE" id="PS50109"/>
    </source>
</evidence>
<evidence type="ECO:0000256" key="1">
    <source>
        <dbReference type="ARBA" id="ARBA00000085"/>
    </source>
</evidence>
<dbReference type="PROSITE" id="PS50109">
    <property type="entry name" value="HIS_KIN"/>
    <property type="match status" value="1"/>
</dbReference>
<evidence type="ECO:0000256" key="11">
    <source>
        <dbReference type="ARBA" id="ARBA00022989"/>
    </source>
</evidence>
<evidence type="ECO:0000256" key="12">
    <source>
        <dbReference type="ARBA" id="ARBA00023012"/>
    </source>
</evidence>
<dbReference type="InterPro" id="IPR003594">
    <property type="entry name" value="HATPase_dom"/>
</dbReference>
<evidence type="ECO:0000256" key="9">
    <source>
        <dbReference type="ARBA" id="ARBA00022777"/>
    </source>
</evidence>
<dbReference type="InterPro" id="IPR005467">
    <property type="entry name" value="His_kinase_dom"/>
</dbReference>
<organism evidence="17 18">
    <name type="scientific">Salimicrobium album</name>
    <dbReference type="NCBI Taxonomy" id="50717"/>
    <lineage>
        <taxon>Bacteria</taxon>
        <taxon>Bacillati</taxon>
        <taxon>Bacillota</taxon>
        <taxon>Bacilli</taxon>
        <taxon>Bacillales</taxon>
        <taxon>Bacillaceae</taxon>
        <taxon>Salimicrobium</taxon>
    </lineage>
</organism>
<dbReference type="GO" id="GO:0016301">
    <property type="term" value="F:kinase activity"/>
    <property type="evidence" value="ECO:0007669"/>
    <property type="project" value="UniProtKB-KW"/>
</dbReference>
<keyword evidence="13 14" id="KW-0472">Membrane</keyword>
<evidence type="ECO:0000259" key="16">
    <source>
        <dbReference type="PROSITE" id="PS50112"/>
    </source>
</evidence>
<dbReference type="Pfam" id="PF02518">
    <property type="entry name" value="HATPase_c"/>
    <property type="match status" value="1"/>
</dbReference>
<evidence type="ECO:0000256" key="3">
    <source>
        <dbReference type="ARBA" id="ARBA00012438"/>
    </source>
</evidence>
<dbReference type="SUPFAM" id="SSF55785">
    <property type="entry name" value="PYP-like sensor domain (PAS domain)"/>
    <property type="match status" value="1"/>
</dbReference>
<evidence type="ECO:0000256" key="5">
    <source>
        <dbReference type="ARBA" id="ARBA00022553"/>
    </source>
</evidence>
<dbReference type="Gene3D" id="3.30.450.20">
    <property type="entry name" value="PAS domain"/>
    <property type="match status" value="2"/>
</dbReference>
<dbReference type="EMBL" id="FNOS01000003">
    <property type="protein sequence ID" value="SDX79974.1"/>
    <property type="molecule type" value="Genomic_DNA"/>
</dbReference>
<dbReference type="RefSeq" id="WP_093106500.1">
    <property type="nucleotide sequence ID" value="NZ_FNOS01000003.1"/>
</dbReference>
<keyword evidence="11 14" id="KW-1133">Transmembrane helix</keyword>
<evidence type="ECO:0000256" key="6">
    <source>
        <dbReference type="ARBA" id="ARBA00022679"/>
    </source>
</evidence>
<keyword evidence="10" id="KW-0067">ATP-binding</keyword>
<dbReference type="SUPFAM" id="SSF55890">
    <property type="entry name" value="Sporulation response regulatory protein Spo0B"/>
    <property type="match status" value="1"/>
</dbReference>
<comment type="caution">
    <text evidence="17">The sequence shown here is derived from an EMBL/GenBank/DDBJ whole genome shotgun (WGS) entry which is preliminary data.</text>
</comment>
<dbReference type="CDD" id="cd16915">
    <property type="entry name" value="HATPase_DpiB-CitA-like"/>
    <property type="match status" value="1"/>
</dbReference>
<dbReference type="Gene3D" id="1.10.287.130">
    <property type="match status" value="1"/>
</dbReference>
<dbReference type="Pfam" id="PF14689">
    <property type="entry name" value="SPOB_a"/>
    <property type="match status" value="1"/>
</dbReference>
<dbReference type="NCBIfam" id="TIGR00229">
    <property type="entry name" value="sensory_box"/>
    <property type="match status" value="1"/>
</dbReference>
<feature type="domain" description="PAS" evidence="16">
    <location>
        <begin position="209"/>
        <end position="250"/>
    </location>
</feature>
<reference evidence="17 18" key="1">
    <citation type="submission" date="2016-10" db="EMBL/GenBank/DDBJ databases">
        <authorList>
            <person name="Varghese N."/>
            <person name="Submissions S."/>
        </authorList>
    </citation>
    <scope>NUCLEOTIDE SEQUENCE [LARGE SCALE GENOMIC DNA]</scope>
    <source>
        <strain evidence="17 18">DSM 20748</strain>
    </source>
</reference>
<evidence type="ECO:0000256" key="14">
    <source>
        <dbReference type="SAM" id="Phobius"/>
    </source>
</evidence>
<dbReference type="SMART" id="SM00387">
    <property type="entry name" value="HATPase_c"/>
    <property type="match status" value="1"/>
</dbReference>
<proteinExistence type="predicted"/>
<keyword evidence="12" id="KW-0902">Two-component regulatory system</keyword>
<dbReference type="SMART" id="SM00091">
    <property type="entry name" value="PAS"/>
    <property type="match status" value="1"/>
</dbReference>
<dbReference type="InterPro" id="IPR033463">
    <property type="entry name" value="sCache_3"/>
</dbReference>
<dbReference type="SUPFAM" id="SSF103190">
    <property type="entry name" value="Sensory domain-like"/>
    <property type="match status" value="1"/>
</dbReference>
<evidence type="ECO:0000313" key="17">
    <source>
        <dbReference type="EMBL" id="SDX79974.1"/>
    </source>
</evidence>
<protein>
    <recommendedName>
        <fullName evidence="3">histidine kinase</fullName>
        <ecNumber evidence="3">2.7.13.3</ecNumber>
    </recommendedName>
</protein>
<comment type="catalytic activity">
    <reaction evidence="1">
        <text>ATP + protein L-histidine = ADP + protein N-phospho-L-histidine.</text>
        <dbReference type="EC" id="2.7.13.3"/>
    </reaction>
</comment>
<sequence>MNVKLQTKILGLVLSLLLLVTVTFTGAYAFMEKEEVEQDVGQLALQVASTISFMPTVKEAFASENPSEIIQPIAKSVQGETGAEFVVVGNKDGIRYAHPDEWKIGKKMVGGDNSRALKDGEYYTSRAEGTLGPSLRGKAPIISDSGEIIGLVSVGFLIEDIRTMVWNEMETIILIATGVLLLGVIGSLLLARSIRKDTLGLEPYEVTSFYQTREAILSSVKEGIIAIDSQGRVTMINQSAIDLLGLENADAGANIIDIFPNTGMLRTLQSGKAEQDEEIVLNNKVVIVNRTPIREKGETVGVVSSLRDKTEVREMVNTLSEVKRYSESLRAQTHEYTNRMYVLLGLMQLGNTKEATEMIEQEFTESEPQQKIIFQRIHDETTQAILTGKISKASEKKVRFKIDEDSSLEHLPEHINKADLITILGNIVDNAFEAVQNQKEKLVEIFITDIGNDIIFSVTDNGPGIPEDMYESIFQKGSSTKDGVMRGYGLWNVQQIIEKLGGTIEILDNTGGGTVFSVFLPKERDR</sequence>
<dbReference type="InterPro" id="IPR036890">
    <property type="entry name" value="HATPase_C_sf"/>
</dbReference>
<dbReference type="Gene3D" id="3.30.565.10">
    <property type="entry name" value="Histidine kinase-like ATPase, C-terminal domain"/>
    <property type="match status" value="1"/>
</dbReference>
<keyword evidence="7 14" id="KW-0812">Transmembrane</keyword>
<evidence type="ECO:0000256" key="7">
    <source>
        <dbReference type="ARBA" id="ARBA00022692"/>
    </source>
</evidence>
<evidence type="ECO:0000256" key="10">
    <source>
        <dbReference type="ARBA" id="ARBA00022840"/>
    </source>
</evidence>
<dbReference type="PRINTS" id="PR00344">
    <property type="entry name" value="BCTRLSENSOR"/>
</dbReference>
<keyword evidence="6" id="KW-0808">Transferase</keyword>
<dbReference type="InterPro" id="IPR013767">
    <property type="entry name" value="PAS_fold"/>
</dbReference>
<name>A0A1H3EPS8_9BACI</name>
<comment type="subcellular location">
    <subcellularLocation>
        <location evidence="2">Cell membrane</location>
        <topology evidence="2">Multi-pass membrane protein</topology>
    </subcellularLocation>
</comment>
<dbReference type="InterPro" id="IPR004358">
    <property type="entry name" value="Sig_transdc_His_kin-like_C"/>
</dbReference>
<evidence type="ECO:0000256" key="13">
    <source>
        <dbReference type="ARBA" id="ARBA00023136"/>
    </source>
</evidence>
<dbReference type="Pfam" id="PF17203">
    <property type="entry name" value="sCache_3_2"/>
    <property type="match status" value="1"/>
</dbReference>
<dbReference type="Proteomes" id="UP000198647">
    <property type="component" value="Unassembled WGS sequence"/>
</dbReference>
<dbReference type="InterPro" id="IPR016120">
    <property type="entry name" value="Sig_transdc_His_kin_SpoOB"/>
</dbReference>
<dbReference type="InterPro" id="IPR039506">
    <property type="entry name" value="SPOB_a"/>
</dbReference>
<evidence type="ECO:0000313" key="18">
    <source>
        <dbReference type="Proteomes" id="UP000198647"/>
    </source>
</evidence>
<dbReference type="EC" id="2.7.13.3" evidence="3"/>
<feature type="domain" description="Histidine kinase" evidence="15">
    <location>
        <begin position="310"/>
        <end position="524"/>
    </location>
</feature>
<keyword evidence="4" id="KW-1003">Cell membrane</keyword>
<keyword evidence="5" id="KW-0597">Phosphoprotein</keyword>
<dbReference type="PROSITE" id="PS50112">
    <property type="entry name" value="PAS"/>
    <property type="match status" value="1"/>
</dbReference>
<feature type="transmembrane region" description="Helical" evidence="14">
    <location>
        <begin position="172"/>
        <end position="191"/>
    </location>
</feature>
<dbReference type="InterPro" id="IPR000014">
    <property type="entry name" value="PAS"/>
</dbReference>
<dbReference type="CDD" id="cd00130">
    <property type="entry name" value="PAS"/>
    <property type="match status" value="1"/>
</dbReference>
<dbReference type="InterPro" id="IPR035965">
    <property type="entry name" value="PAS-like_dom_sf"/>
</dbReference>
<accession>A0A1H3EPS8</accession>
<keyword evidence="18" id="KW-1185">Reference proteome</keyword>
<dbReference type="PANTHER" id="PTHR43547">
    <property type="entry name" value="TWO-COMPONENT HISTIDINE KINASE"/>
    <property type="match status" value="1"/>
</dbReference>
<evidence type="ECO:0000256" key="8">
    <source>
        <dbReference type="ARBA" id="ARBA00022741"/>
    </source>
</evidence>
<dbReference type="Pfam" id="PF00989">
    <property type="entry name" value="PAS"/>
    <property type="match status" value="1"/>
</dbReference>
<gene>
    <name evidence="17" type="ORF">SAMN04488081_1302</name>
</gene>